<dbReference type="AlphaFoldDB" id="A0A2Z3S0Q5"/>
<keyword evidence="3" id="KW-0413">Isomerase</keyword>
<dbReference type="SUPFAM" id="SSF51658">
    <property type="entry name" value="Xylose isomerase-like"/>
    <property type="match status" value="1"/>
</dbReference>
<dbReference type="GO" id="GO:0016853">
    <property type="term" value="F:isomerase activity"/>
    <property type="evidence" value="ECO:0007669"/>
    <property type="project" value="UniProtKB-KW"/>
</dbReference>
<proteinExistence type="predicted"/>
<evidence type="ECO:0000313" key="4">
    <source>
        <dbReference type="Proteomes" id="UP000246894"/>
    </source>
</evidence>
<dbReference type="EMBL" id="CP023994">
    <property type="protein sequence ID" value="AWR21884.1"/>
    <property type="molecule type" value="Genomic_DNA"/>
</dbReference>
<protein>
    <submittedName>
        <fullName evidence="3">D-tagatose 3-epimerase</fullName>
        <ecNumber evidence="3">5.3.1.-</ecNumber>
    </submittedName>
</protein>
<dbReference type="Gene3D" id="3.20.20.150">
    <property type="entry name" value="Divalent-metal-dependent TIM barrel enzymes"/>
    <property type="match status" value="1"/>
</dbReference>
<sequence>MTSANPVACLINVLIGDASPEALPSSLDSLKNLGYTHVVLGPMDPATPDAPAIKQLFAERGLSPITIFGGQSPETSVGSEDADVRAAGLAAMKATVDLTVALGGTQMNGVPYGVFGKPDAPAPSGYFARAAREVGKAAEYAHDRGVTMTFEVLNRYETSLINTAVQAMDFAELSESEHLKIHLDTFHMSVEEADMFAAITHALPRLGYLELGQSGRGKLSTGVVDPVAVVSHALKSGYTGPIGVEAFTRTILPGFVSDALAIWREPYTSGLSLVTEAAELIEQGVHASKN</sequence>
<evidence type="ECO:0000313" key="3">
    <source>
        <dbReference type="EMBL" id="AWR21884.1"/>
    </source>
</evidence>
<keyword evidence="1" id="KW-0119">Carbohydrate metabolism</keyword>
<dbReference type="PANTHER" id="PTHR12110:SF41">
    <property type="entry name" value="INOSOSE DEHYDRATASE"/>
    <property type="match status" value="1"/>
</dbReference>
<evidence type="ECO:0000256" key="1">
    <source>
        <dbReference type="ARBA" id="ARBA00023277"/>
    </source>
</evidence>
<dbReference type="InterPro" id="IPR013022">
    <property type="entry name" value="Xyl_isomerase-like_TIM-brl"/>
</dbReference>
<accession>A0A2Z3S0Q5</accession>
<organism evidence="3 4">
    <name type="scientific">Aurantimicrobium photophilum</name>
    <dbReference type="NCBI Taxonomy" id="1987356"/>
    <lineage>
        <taxon>Bacteria</taxon>
        <taxon>Bacillati</taxon>
        <taxon>Actinomycetota</taxon>
        <taxon>Actinomycetes</taxon>
        <taxon>Micrococcales</taxon>
        <taxon>Microbacteriaceae</taxon>
        <taxon>Aurantimicrobium</taxon>
    </lineage>
</organism>
<dbReference type="PANTHER" id="PTHR12110">
    <property type="entry name" value="HYDROXYPYRUVATE ISOMERASE"/>
    <property type="match status" value="1"/>
</dbReference>
<dbReference type="Pfam" id="PF01261">
    <property type="entry name" value="AP_endonuc_2"/>
    <property type="match status" value="1"/>
</dbReference>
<gene>
    <name evidence="3" type="ORF">AURMO_01292</name>
</gene>
<dbReference type="KEGG" id="aum:AURMO_01292"/>
<feature type="domain" description="Xylose isomerase-like TIM barrel" evidence="2">
    <location>
        <begin position="28"/>
        <end position="258"/>
    </location>
</feature>
<dbReference type="InterPro" id="IPR050312">
    <property type="entry name" value="IolE/XylAMocC-like"/>
</dbReference>
<dbReference type="RefSeq" id="WP_162532693.1">
    <property type="nucleotide sequence ID" value="NZ_CP023994.1"/>
</dbReference>
<dbReference type="EC" id="5.3.1.-" evidence="3"/>
<keyword evidence="4" id="KW-1185">Reference proteome</keyword>
<evidence type="ECO:0000259" key="2">
    <source>
        <dbReference type="Pfam" id="PF01261"/>
    </source>
</evidence>
<reference evidence="3 4" key="1">
    <citation type="submission" date="2017-10" db="EMBL/GenBank/DDBJ databases">
        <title>Genome of an Actinobacterium that displays light-enhanced growth.</title>
        <authorList>
            <person name="Maresca J.A."/>
            <person name="Hempel P."/>
            <person name="Shevchenko O."/>
            <person name="Miller K.J."/>
            <person name="Hahn M.W."/>
        </authorList>
    </citation>
    <scope>NUCLEOTIDE SEQUENCE [LARGE SCALE GENOMIC DNA]</scope>
    <source>
        <strain evidence="3 4">MWH-Mo1</strain>
    </source>
</reference>
<name>A0A2Z3S0Q5_9MICO</name>
<dbReference type="Proteomes" id="UP000246894">
    <property type="component" value="Chromosome"/>
</dbReference>
<dbReference type="InterPro" id="IPR036237">
    <property type="entry name" value="Xyl_isomerase-like_sf"/>
</dbReference>